<dbReference type="AlphaFoldDB" id="A0A645HSY6"/>
<feature type="compositionally biased region" description="Basic and acidic residues" evidence="1">
    <location>
        <begin position="1"/>
        <end position="20"/>
    </location>
</feature>
<sequence>MHRLDNIHQNHRNDGGDIEIKAPGQNTGNSHPRGSAYVLKGDHRLTRELSPDQGENVAGANANKHTGNFDIALAQQIAGQGYGQGNQSNGPEAGFSEIAGGGAASRHIVNGGGV</sequence>
<organism evidence="2">
    <name type="scientific">bioreactor metagenome</name>
    <dbReference type="NCBI Taxonomy" id="1076179"/>
    <lineage>
        <taxon>unclassified sequences</taxon>
        <taxon>metagenomes</taxon>
        <taxon>ecological metagenomes</taxon>
    </lineage>
</organism>
<name>A0A645HSY6_9ZZZZ</name>
<evidence type="ECO:0000256" key="1">
    <source>
        <dbReference type="SAM" id="MobiDB-lite"/>
    </source>
</evidence>
<feature type="compositionally biased region" description="Low complexity" evidence="1">
    <location>
        <begin position="81"/>
        <end position="90"/>
    </location>
</feature>
<proteinExistence type="predicted"/>
<comment type="caution">
    <text evidence="2">The sequence shown here is derived from an EMBL/GenBank/DDBJ whole genome shotgun (WGS) entry which is preliminary data.</text>
</comment>
<protein>
    <submittedName>
        <fullName evidence="2">Uncharacterized protein</fullName>
    </submittedName>
</protein>
<feature type="region of interest" description="Disordered" evidence="1">
    <location>
        <begin position="1"/>
        <end position="63"/>
    </location>
</feature>
<dbReference type="EMBL" id="VSSQ01098737">
    <property type="protein sequence ID" value="MPN41582.1"/>
    <property type="molecule type" value="Genomic_DNA"/>
</dbReference>
<reference evidence="2" key="1">
    <citation type="submission" date="2019-08" db="EMBL/GenBank/DDBJ databases">
        <authorList>
            <person name="Kucharzyk K."/>
            <person name="Murdoch R.W."/>
            <person name="Higgins S."/>
            <person name="Loffler F."/>
        </authorList>
    </citation>
    <scope>NUCLEOTIDE SEQUENCE</scope>
</reference>
<feature type="region of interest" description="Disordered" evidence="1">
    <location>
        <begin position="81"/>
        <end position="114"/>
    </location>
</feature>
<gene>
    <name evidence="2" type="ORF">SDC9_189136</name>
</gene>
<evidence type="ECO:0000313" key="2">
    <source>
        <dbReference type="EMBL" id="MPN41582.1"/>
    </source>
</evidence>
<accession>A0A645HSY6</accession>
<feature type="compositionally biased region" description="Basic and acidic residues" evidence="1">
    <location>
        <begin position="40"/>
        <end position="50"/>
    </location>
</feature>